<dbReference type="Proteomes" id="UP000017081">
    <property type="component" value="Unassembled WGS sequence"/>
</dbReference>
<evidence type="ECO:0000313" key="2">
    <source>
        <dbReference type="Proteomes" id="UP000017081"/>
    </source>
</evidence>
<dbReference type="HOGENOM" id="CLU_1683420_0_0_0"/>
<gene>
    <name evidence="1" type="ORF">HMPREF0202_00500</name>
</gene>
<name>U7VCX4_9FUSO</name>
<reference evidence="1 2" key="1">
    <citation type="submission" date="2013-08" db="EMBL/GenBank/DDBJ databases">
        <authorList>
            <person name="Weinstock G."/>
            <person name="Sodergren E."/>
            <person name="Wylie T."/>
            <person name="Fulton L."/>
            <person name="Fulton R."/>
            <person name="Fronick C."/>
            <person name="O'Laughlin M."/>
            <person name="Godfrey J."/>
            <person name="Miner T."/>
            <person name="Herter B."/>
            <person name="Appelbaum E."/>
            <person name="Cordes M."/>
            <person name="Lek S."/>
            <person name="Wollam A."/>
            <person name="Pepin K.H."/>
            <person name="Palsikar V.B."/>
            <person name="Mitreva M."/>
            <person name="Wilson R.K."/>
        </authorList>
    </citation>
    <scope>NUCLEOTIDE SEQUENCE [LARGE SCALE GENOMIC DNA]</scope>
    <source>
        <strain evidence="1 2">ATCC BAA-474</strain>
    </source>
</reference>
<sequence length="156" mass="18483">MIEFKNKDDIKYIKVILDDYQENFLLESKLTIKGIEIKVKQSLINEKIFKSIKEIKVISLKNIKNYEDIKDSIKVNSYTAIGIHVRWALTKDIKPITKIDKIFEILNNVNAFYNDYELYFKPFGVVQFINTKLDINISFKNSEELCEYIKKHFSIC</sequence>
<organism evidence="1 2">
    <name type="scientific">Cetobacterium somerae ATCC BAA-474</name>
    <dbReference type="NCBI Taxonomy" id="1319815"/>
    <lineage>
        <taxon>Bacteria</taxon>
        <taxon>Fusobacteriati</taxon>
        <taxon>Fusobacteriota</taxon>
        <taxon>Fusobacteriia</taxon>
        <taxon>Fusobacteriales</taxon>
        <taxon>Fusobacteriaceae</taxon>
        <taxon>Cetobacterium</taxon>
    </lineage>
</organism>
<accession>U7VCX4</accession>
<proteinExistence type="predicted"/>
<dbReference type="RefSeq" id="WP_023050047.1">
    <property type="nucleotide sequence ID" value="NZ_CP173060.2"/>
</dbReference>
<keyword evidence="2" id="KW-1185">Reference proteome</keyword>
<protein>
    <submittedName>
        <fullName evidence="1">Uncharacterized protein</fullName>
    </submittedName>
</protein>
<evidence type="ECO:0000313" key="1">
    <source>
        <dbReference type="EMBL" id="ERT69572.1"/>
    </source>
</evidence>
<dbReference type="STRING" id="1319815.HMPREF0202_00500"/>
<dbReference type="AlphaFoldDB" id="U7VCX4"/>
<comment type="caution">
    <text evidence="1">The sequence shown here is derived from an EMBL/GenBank/DDBJ whole genome shotgun (WGS) entry which is preliminary data.</text>
</comment>
<dbReference type="EMBL" id="AXZF01000018">
    <property type="protein sequence ID" value="ERT69572.1"/>
    <property type="molecule type" value="Genomic_DNA"/>
</dbReference>